<name>A0ABP3DY35_9PSEU</name>
<proteinExistence type="predicted"/>
<feature type="region of interest" description="Disordered" evidence="6">
    <location>
        <begin position="535"/>
        <end position="564"/>
    </location>
</feature>
<evidence type="ECO:0000256" key="5">
    <source>
        <dbReference type="ARBA" id="ARBA00023027"/>
    </source>
</evidence>
<reference evidence="9" key="1">
    <citation type="journal article" date="2019" name="Int. J. Syst. Evol. Microbiol.">
        <title>The Global Catalogue of Microorganisms (GCM) 10K type strain sequencing project: providing services to taxonomists for standard genome sequencing and annotation.</title>
        <authorList>
            <consortium name="The Broad Institute Genomics Platform"/>
            <consortium name="The Broad Institute Genome Sequencing Center for Infectious Disease"/>
            <person name="Wu L."/>
            <person name="Ma J."/>
        </authorList>
    </citation>
    <scope>NUCLEOTIDE SEQUENCE [LARGE SCALE GENOMIC DNA]</scope>
    <source>
        <strain evidence="9">JCM 3380</strain>
    </source>
</reference>
<dbReference type="InterPro" id="IPR052206">
    <property type="entry name" value="Retinol_saturase"/>
</dbReference>
<keyword evidence="2" id="KW-0732">Signal</keyword>
<keyword evidence="3" id="KW-0274">FAD</keyword>
<keyword evidence="5" id="KW-0520">NAD</keyword>
<evidence type="ECO:0000256" key="2">
    <source>
        <dbReference type="ARBA" id="ARBA00022729"/>
    </source>
</evidence>
<dbReference type="RefSeq" id="WP_343936094.1">
    <property type="nucleotide sequence ID" value="NZ_BAAABU010000011.1"/>
</dbReference>
<keyword evidence="4" id="KW-0521">NADP</keyword>
<evidence type="ECO:0000256" key="6">
    <source>
        <dbReference type="SAM" id="MobiDB-lite"/>
    </source>
</evidence>
<evidence type="ECO:0000259" key="7">
    <source>
        <dbReference type="Pfam" id="PF01593"/>
    </source>
</evidence>
<dbReference type="EMBL" id="BAAABU010000011">
    <property type="protein sequence ID" value="GAA0243027.1"/>
    <property type="molecule type" value="Genomic_DNA"/>
</dbReference>
<dbReference type="InterPro" id="IPR002937">
    <property type="entry name" value="Amino_oxidase"/>
</dbReference>
<dbReference type="Proteomes" id="UP001500416">
    <property type="component" value="Unassembled WGS sequence"/>
</dbReference>
<evidence type="ECO:0000256" key="3">
    <source>
        <dbReference type="ARBA" id="ARBA00022827"/>
    </source>
</evidence>
<keyword evidence="9" id="KW-1185">Reference proteome</keyword>
<dbReference type="InterPro" id="IPR036188">
    <property type="entry name" value="FAD/NAD-bd_sf"/>
</dbReference>
<dbReference type="SUPFAM" id="SSF51905">
    <property type="entry name" value="FAD/NAD(P)-binding domain"/>
    <property type="match status" value="1"/>
</dbReference>
<evidence type="ECO:0000313" key="9">
    <source>
        <dbReference type="Proteomes" id="UP001500416"/>
    </source>
</evidence>
<keyword evidence="1" id="KW-0285">Flavoprotein</keyword>
<feature type="domain" description="Amine oxidase" evidence="7">
    <location>
        <begin position="21"/>
        <end position="516"/>
    </location>
</feature>
<gene>
    <name evidence="8" type="ORF">GCM10010492_47820</name>
</gene>
<protein>
    <submittedName>
        <fullName evidence="8">NAD(P)/FAD-dependent oxidoreductase</fullName>
    </submittedName>
</protein>
<accession>A0ABP3DY35</accession>
<dbReference type="PANTHER" id="PTHR46091:SF3">
    <property type="entry name" value="AMINE OXIDASE DOMAIN-CONTAINING PROTEIN"/>
    <property type="match status" value="1"/>
</dbReference>
<evidence type="ECO:0000256" key="4">
    <source>
        <dbReference type="ARBA" id="ARBA00022857"/>
    </source>
</evidence>
<comment type="caution">
    <text evidence="8">The sequence shown here is derived from an EMBL/GenBank/DDBJ whole genome shotgun (WGS) entry which is preliminary data.</text>
</comment>
<dbReference type="Gene3D" id="3.50.50.60">
    <property type="entry name" value="FAD/NAD(P)-binding domain"/>
    <property type="match status" value="2"/>
</dbReference>
<sequence>MTVLGDLSSEAWDAVVVGSGLGGLTTAAYLATNGVRPLVLEQGRVAGGCSQVFRRQRRFEFDVGVHYIGACQEDGLLTGILRGVGLADRVEFVEMDPDGFTTLVFPDFTFRVPRGWDRYLERLVETFPDEERGLRSCVRLLRRMSAELRKGLPTTPKQALLFPLRAPVLTTLGMRPLSTLYKLCGLSERARAVISGESATYAAPPNRVSAVVHAAAMDQYIRGGAYYPRGGGQVLAAHLLDVIQAHGGVVRTHTKVERILIENGRTTGVRLASGETIHADTVISNADVRRTFLDLVGREHLTDRQADRVSNYRMALPLLTVYLGLDVDLADRMPNTNFYTFPDTDVDGYYEALYRGELPDELPLFITSATVKDPGNPRSAPPGHSTMEIMAVVPQGSPLWSFADAADGSYRGEAAYGDLKEQITDRIIARTAELIPGIEGHVVWREAATPLTQERFTLSSHGSSYGLEIAIDQLGRNRPGPVTGIGGLYLTGAGTVFCHGIVNVMNSGVGTASAVLGRDLLAEVKAGRVYGDPTRLTAGGPDWDPLTASKPRLADRPRRAARTK</sequence>
<dbReference type="Pfam" id="PF01593">
    <property type="entry name" value="Amino_oxidase"/>
    <property type="match status" value="1"/>
</dbReference>
<evidence type="ECO:0000256" key="1">
    <source>
        <dbReference type="ARBA" id="ARBA00022630"/>
    </source>
</evidence>
<organism evidence="8 9">
    <name type="scientific">Saccharothrix mutabilis subsp. mutabilis</name>
    <dbReference type="NCBI Taxonomy" id="66855"/>
    <lineage>
        <taxon>Bacteria</taxon>
        <taxon>Bacillati</taxon>
        <taxon>Actinomycetota</taxon>
        <taxon>Actinomycetes</taxon>
        <taxon>Pseudonocardiales</taxon>
        <taxon>Pseudonocardiaceae</taxon>
        <taxon>Saccharothrix</taxon>
    </lineage>
</organism>
<evidence type="ECO:0000313" key="8">
    <source>
        <dbReference type="EMBL" id="GAA0243027.1"/>
    </source>
</evidence>
<dbReference type="PANTHER" id="PTHR46091">
    <property type="entry name" value="BLR7054 PROTEIN"/>
    <property type="match status" value="1"/>
</dbReference>